<accession>X0SIQ7</accession>
<proteinExistence type="predicted"/>
<feature type="non-terminal residue" evidence="1">
    <location>
        <position position="161"/>
    </location>
</feature>
<organism evidence="1">
    <name type="scientific">marine sediment metagenome</name>
    <dbReference type="NCBI Taxonomy" id="412755"/>
    <lineage>
        <taxon>unclassified sequences</taxon>
        <taxon>metagenomes</taxon>
        <taxon>ecological metagenomes</taxon>
    </lineage>
</organism>
<name>X0SIQ7_9ZZZZ</name>
<comment type="caution">
    <text evidence="1">The sequence shown here is derived from an EMBL/GenBank/DDBJ whole genome shotgun (WGS) entry which is preliminary data.</text>
</comment>
<dbReference type="AlphaFoldDB" id="X0SIQ7"/>
<protein>
    <submittedName>
        <fullName evidence="1">Uncharacterized protein</fullName>
    </submittedName>
</protein>
<gene>
    <name evidence="1" type="ORF">S01H1_08341</name>
</gene>
<sequence length="161" mass="19452">MRDEFGPYTTVLVAIINKQRDFAIARDEHWYRIPVKRAPTRALNAPILAFYQTKVFGPEAWAINYWAEAWKWEIVKRIELLPQEALHPRAQEDYYRIRLGELERLPHPIVSRKWRRITFIITTWERLMRAREVKELLHGDIWEERLYRALRKMGIVAEGRV</sequence>
<reference evidence="1" key="1">
    <citation type="journal article" date="2014" name="Front. Microbiol.">
        <title>High frequency of phylogenetically diverse reductive dehalogenase-homologous genes in deep subseafloor sedimentary metagenomes.</title>
        <authorList>
            <person name="Kawai M."/>
            <person name="Futagami T."/>
            <person name="Toyoda A."/>
            <person name="Takaki Y."/>
            <person name="Nishi S."/>
            <person name="Hori S."/>
            <person name="Arai W."/>
            <person name="Tsubouchi T."/>
            <person name="Morono Y."/>
            <person name="Uchiyama I."/>
            <person name="Ito T."/>
            <person name="Fujiyama A."/>
            <person name="Inagaki F."/>
            <person name="Takami H."/>
        </authorList>
    </citation>
    <scope>NUCLEOTIDE SEQUENCE</scope>
    <source>
        <strain evidence="1">Expedition CK06-06</strain>
    </source>
</reference>
<dbReference type="EMBL" id="BARS01004285">
    <property type="protein sequence ID" value="GAF75787.1"/>
    <property type="molecule type" value="Genomic_DNA"/>
</dbReference>
<evidence type="ECO:0000313" key="1">
    <source>
        <dbReference type="EMBL" id="GAF75787.1"/>
    </source>
</evidence>